<dbReference type="Pfam" id="PF00128">
    <property type="entry name" value="Alpha-amylase"/>
    <property type="match status" value="2"/>
</dbReference>
<dbReference type="NCBIfam" id="TIGR01515">
    <property type="entry name" value="branching_enzym"/>
    <property type="match status" value="1"/>
</dbReference>
<dbReference type="NCBIfam" id="NF003811">
    <property type="entry name" value="PRK05402.1"/>
    <property type="match status" value="1"/>
</dbReference>
<organism evidence="13 14">
    <name type="scientific">Rhizomicrobium palustre</name>
    <dbReference type="NCBI Taxonomy" id="189966"/>
    <lineage>
        <taxon>Bacteria</taxon>
        <taxon>Pseudomonadati</taxon>
        <taxon>Pseudomonadota</taxon>
        <taxon>Alphaproteobacteria</taxon>
        <taxon>Micropepsales</taxon>
        <taxon>Micropepsaceae</taxon>
        <taxon>Rhizomicrobium</taxon>
    </lineage>
</organism>
<keyword evidence="5 10" id="KW-0321">Glycogen metabolism</keyword>
<keyword evidence="7 10" id="KW-0808">Transferase</keyword>
<dbReference type="InterPro" id="IPR006048">
    <property type="entry name" value="A-amylase/branching_C"/>
</dbReference>
<evidence type="ECO:0000256" key="6">
    <source>
        <dbReference type="ARBA" id="ARBA00022676"/>
    </source>
</evidence>
<dbReference type="Pfam" id="PF22019">
    <property type="entry name" value="GlgB_N"/>
    <property type="match status" value="1"/>
</dbReference>
<dbReference type="InterPro" id="IPR044143">
    <property type="entry name" value="GlgB_N_E_set_prok"/>
</dbReference>
<comment type="subunit">
    <text evidence="10">Monomer.</text>
</comment>
<dbReference type="NCBIfam" id="NF008967">
    <property type="entry name" value="PRK12313.1"/>
    <property type="match status" value="1"/>
</dbReference>
<dbReference type="CDD" id="cd02855">
    <property type="entry name" value="E_set_GBE_prok_N"/>
    <property type="match status" value="1"/>
</dbReference>
<dbReference type="InterPro" id="IPR013780">
    <property type="entry name" value="Glyco_hydro_b"/>
</dbReference>
<dbReference type="EMBL" id="JAASRM010000001">
    <property type="protein sequence ID" value="NIK88453.1"/>
    <property type="molecule type" value="Genomic_DNA"/>
</dbReference>
<evidence type="ECO:0000256" key="9">
    <source>
        <dbReference type="ARBA" id="ARBA00023277"/>
    </source>
</evidence>
<comment type="pathway">
    <text evidence="3 10">Glycan biosynthesis; glycogen biosynthesis.</text>
</comment>
<evidence type="ECO:0000256" key="10">
    <source>
        <dbReference type="HAMAP-Rule" id="MF_00685"/>
    </source>
</evidence>
<dbReference type="Proteomes" id="UP000570514">
    <property type="component" value="Unassembled WGS sequence"/>
</dbReference>
<dbReference type="Pfam" id="PF02922">
    <property type="entry name" value="CBM_48"/>
    <property type="match status" value="1"/>
</dbReference>
<dbReference type="InterPro" id="IPR017853">
    <property type="entry name" value="GH"/>
</dbReference>
<proteinExistence type="inferred from homology"/>
<feature type="domain" description="Glycosyl hydrolase family 13 catalytic" evidence="12">
    <location>
        <begin position="255"/>
        <end position="624"/>
    </location>
</feature>
<dbReference type="EC" id="2.4.1.18" evidence="10"/>
<dbReference type="Gene3D" id="2.60.40.10">
    <property type="entry name" value="Immunoglobulins"/>
    <property type="match status" value="2"/>
</dbReference>
<comment type="function">
    <text evidence="2 10">Catalyzes the formation of the alpha-1,6-glucosidic linkages in glycogen by scission of a 1,4-alpha-linked oligosaccharide from growing alpha-1,4-glucan chains and the subsequent attachment of the oligosaccharide to the alpha-1,6 position.</text>
</comment>
<evidence type="ECO:0000256" key="7">
    <source>
        <dbReference type="ARBA" id="ARBA00022679"/>
    </source>
</evidence>
<gene>
    <name evidence="10" type="primary">glgB</name>
    <name evidence="13" type="ORF">FHS83_001771</name>
</gene>
<dbReference type="FunFam" id="3.20.20.80:FF:000003">
    <property type="entry name" value="1,4-alpha-glucan branching enzyme GlgB"/>
    <property type="match status" value="1"/>
</dbReference>
<evidence type="ECO:0000313" key="14">
    <source>
        <dbReference type="Proteomes" id="UP000570514"/>
    </source>
</evidence>
<dbReference type="Gene3D" id="3.20.20.80">
    <property type="entry name" value="Glycosidases"/>
    <property type="match status" value="1"/>
</dbReference>
<evidence type="ECO:0000256" key="4">
    <source>
        <dbReference type="ARBA" id="ARBA00009000"/>
    </source>
</evidence>
<protein>
    <recommendedName>
        <fullName evidence="10">1,4-alpha-glucan branching enzyme GlgB</fullName>
        <ecNumber evidence="10">2.4.1.18</ecNumber>
    </recommendedName>
    <alternativeName>
        <fullName evidence="10">1,4-alpha-D-glucan:1,4-alpha-D-glucan 6-glucosyl-transferase</fullName>
    </alternativeName>
    <alternativeName>
        <fullName evidence="10">Alpha-(1-&gt;4)-glucan branching enzyme</fullName>
    </alternativeName>
    <alternativeName>
        <fullName evidence="10">Glycogen branching enzyme</fullName>
        <shortName evidence="10">BE</shortName>
    </alternativeName>
</protein>
<keyword evidence="8 10" id="KW-0320">Glycogen biosynthesis</keyword>
<dbReference type="InterPro" id="IPR006407">
    <property type="entry name" value="GlgB"/>
</dbReference>
<dbReference type="Pfam" id="PF02806">
    <property type="entry name" value="Alpha-amylase_C"/>
    <property type="match status" value="1"/>
</dbReference>
<dbReference type="AlphaFoldDB" id="A0A846MYS0"/>
<dbReference type="PANTHER" id="PTHR43651:SF3">
    <property type="entry name" value="1,4-ALPHA-GLUCAN-BRANCHING ENZYME"/>
    <property type="match status" value="1"/>
</dbReference>
<dbReference type="InterPro" id="IPR006047">
    <property type="entry name" value="GH13_cat_dom"/>
</dbReference>
<dbReference type="SMART" id="SM00642">
    <property type="entry name" value="Aamy"/>
    <property type="match status" value="1"/>
</dbReference>
<reference evidence="13 14" key="1">
    <citation type="submission" date="2020-03" db="EMBL/GenBank/DDBJ databases">
        <title>Genomic Encyclopedia of Type Strains, Phase IV (KMG-IV): sequencing the most valuable type-strain genomes for metagenomic binning, comparative biology and taxonomic classification.</title>
        <authorList>
            <person name="Goeker M."/>
        </authorList>
    </citation>
    <scope>NUCLEOTIDE SEQUENCE [LARGE SCALE GENOMIC DNA]</scope>
    <source>
        <strain evidence="13 14">DSM 19867</strain>
    </source>
</reference>
<dbReference type="GO" id="GO:0043169">
    <property type="term" value="F:cation binding"/>
    <property type="evidence" value="ECO:0007669"/>
    <property type="project" value="InterPro"/>
</dbReference>
<dbReference type="InterPro" id="IPR013783">
    <property type="entry name" value="Ig-like_fold"/>
</dbReference>
<evidence type="ECO:0000259" key="12">
    <source>
        <dbReference type="SMART" id="SM00642"/>
    </source>
</evidence>
<keyword evidence="9 10" id="KW-0119">Carbohydrate metabolism</keyword>
<comment type="similarity">
    <text evidence="4 10">Belongs to the glycosyl hydrolase 13 family. GlgB subfamily.</text>
</comment>
<dbReference type="GO" id="GO:0005978">
    <property type="term" value="P:glycogen biosynthetic process"/>
    <property type="evidence" value="ECO:0007669"/>
    <property type="project" value="UniProtKB-UniRule"/>
</dbReference>
<dbReference type="InterPro" id="IPR037439">
    <property type="entry name" value="Branching_enzy"/>
</dbReference>
<dbReference type="SUPFAM" id="SSF81296">
    <property type="entry name" value="E set domains"/>
    <property type="match status" value="2"/>
</dbReference>
<dbReference type="GO" id="GO:0004553">
    <property type="term" value="F:hydrolase activity, hydrolyzing O-glycosyl compounds"/>
    <property type="evidence" value="ECO:0007669"/>
    <property type="project" value="InterPro"/>
</dbReference>
<dbReference type="InterPro" id="IPR054169">
    <property type="entry name" value="GlgB_N"/>
</dbReference>
<dbReference type="FunFam" id="2.60.40.1180:FF:000002">
    <property type="entry name" value="1,4-alpha-glucan branching enzyme GlgB"/>
    <property type="match status" value="1"/>
</dbReference>
<evidence type="ECO:0000256" key="2">
    <source>
        <dbReference type="ARBA" id="ARBA00002953"/>
    </source>
</evidence>
<dbReference type="SUPFAM" id="SSF51011">
    <property type="entry name" value="Glycosyl hydrolase domain"/>
    <property type="match status" value="1"/>
</dbReference>
<sequence>MPESAKRSAPVMNVPRDERMQSIVGGDDHDPFSYLGLHHDPASGSYVVRVYRPGADQIAVLNRSSGAEIAKLSKVHDAGLFAGTIGKEGVDYRLSVDGRVEEDPYRFGTILGDLERYLHAEGNYLRAYEKMGAHPTVMDGVEGTSFAVWAPSARRVSVVGDFNHWDGRRHVMRLHPGAGIWEIFIPEVGAGARYKFEIKTQDGAVLLKADPFAFQAELPPKTASVVSADAKIGAVREATGKGPSSDRHAPISIYEVHLGSWRRIPEEGNRALSYRELADTLVPYVKEMGFTHIEMMPINEHPFGGSWGYQPTALFAPTSRYGSPEDFRHFVRACHEAGIGVILDWAAGHFPSDAHGLHLFDGSYLYEHSDPREGFHPDWNSYIYNFGRNEVKGFLHSNALFWLDRYGIDGLRVDAVASMLYRNYSRKDGEWVPNKFGGIENLEAIDFLRRMNELVYAEHGDTATIAEESTSWPMVSRPVYLGGLGFGYKWNMGWMHDTLQYMSKEPVFRKYHHNDLTFGLIYAFSENFILPLSHDEVVHGKGSLICKMPGDLWQKFANLRAYYTFMYTMPGKKLLFMGADIGQWNEWNHDASLDWHLLEHKEHAGLNLALKDLNWLYRNRTALHQKDCEPEGFSWIDCNDTEASVISYIRRGNDPDDFVVVVCNFTPVVREKYRVGVPKAGSYYEAFNSDSEYYGGSNVGNGANLKTTGQAVHAQPDSLCLTLPPLGAIVLVPEGR</sequence>
<dbReference type="InterPro" id="IPR004193">
    <property type="entry name" value="Glyco_hydro_13_N"/>
</dbReference>
<feature type="active site" description="Proton donor" evidence="10 11">
    <location>
        <position position="467"/>
    </location>
</feature>
<dbReference type="GO" id="GO:0005829">
    <property type="term" value="C:cytosol"/>
    <property type="evidence" value="ECO:0007669"/>
    <property type="project" value="TreeGrafter"/>
</dbReference>
<dbReference type="FunFam" id="2.60.40.10:FF:000169">
    <property type="entry name" value="1,4-alpha-glucan branching enzyme GlgB"/>
    <property type="match status" value="1"/>
</dbReference>
<dbReference type="PANTHER" id="PTHR43651">
    <property type="entry name" value="1,4-ALPHA-GLUCAN-BRANCHING ENZYME"/>
    <property type="match status" value="1"/>
</dbReference>
<dbReference type="SUPFAM" id="SSF51445">
    <property type="entry name" value="(Trans)glycosidases"/>
    <property type="match status" value="1"/>
</dbReference>
<comment type="catalytic activity">
    <reaction evidence="1 10">
        <text>Transfers a segment of a (1-&gt;4)-alpha-D-glucan chain to a primary hydroxy group in a similar glucan chain.</text>
        <dbReference type="EC" id="2.4.1.18"/>
    </reaction>
</comment>
<dbReference type="CDD" id="cd11322">
    <property type="entry name" value="AmyAc_Glg_BE"/>
    <property type="match status" value="1"/>
</dbReference>
<name>A0A846MYS0_9PROT</name>
<dbReference type="GO" id="GO:0003844">
    <property type="term" value="F:1,4-alpha-glucan branching enzyme activity"/>
    <property type="evidence" value="ECO:0007669"/>
    <property type="project" value="UniProtKB-UniRule"/>
</dbReference>
<dbReference type="Gene3D" id="2.60.40.1180">
    <property type="entry name" value="Golgi alpha-mannosidase II"/>
    <property type="match status" value="1"/>
</dbReference>
<comment type="caution">
    <text evidence="13">The sequence shown here is derived from an EMBL/GenBank/DDBJ whole genome shotgun (WGS) entry which is preliminary data.</text>
</comment>
<accession>A0A846MYS0</accession>
<evidence type="ECO:0000256" key="3">
    <source>
        <dbReference type="ARBA" id="ARBA00004964"/>
    </source>
</evidence>
<evidence type="ECO:0000256" key="11">
    <source>
        <dbReference type="PIRSR" id="PIRSR000463-1"/>
    </source>
</evidence>
<evidence type="ECO:0000256" key="5">
    <source>
        <dbReference type="ARBA" id="ARBA00022600"/>
    </source>
</evidence>
<keyword evidence="6 10" id="KW-0328">Glycosyltransferase</keyword>
<evidence type="ECO:0000313" key="13">
    <source>
        <dbReference type="EMBL" id="NIK88453.1"/>
    </source>
</evidence>
<dbReference type="UniPathway" id="UPA00164"/>
<dbReference type="PIRSF" id="PIRSF000463">
    <property type="entry name" value="GlgB"/>
    <property type="match status" value="1"/>
</dbReference>
<dbReference type="HAMAP" id="MF_00685">
    <property type="entry name" value="GlgB"/>
    <property type="match status" value="1"/>
</dbReference>
<evidence type="ECO:0000256" key="1">
    <source>
        <dbReference type="ARBA" id="ARBA00000826"/>
    </source>
</evidence>
<dbReference type="InterPro" id="IPR014756">
    <property type="entry name" value="Ig_E-set"/>
</dbReference>
<feature type="active site" description="Nucleophile" evidence="10 11">
    <location>
        <position position="414"/>
    </location>
</feature>
<evidence type="ECO:0000256" key="8">
    <source>
        <dbReference type="ARBA" id="ARBA00023056"/>
    </source>
</evidence>
<keyword evidence="14" id="KW-1185">Reference proteome</keyword>